<evidence type="ECO:0000259" key="1">
    <source>
        <dbReference type="SMART" id="SM01252"/>
    </source>
</evidence>
<gene>
    <name evidence="2" type="ORF">FBD94_05005</name>
</gene>
<dbReference type="EMBL" id="SWDX01000002">
    <property type="protein sequence ID" value="TKC63708.1"/>
    <property type="molecule type" value="Genomic_DNA"/>
</dbReference>
<dbReference type="InterPro" id="IPR018004">
    <property type="entry name" value="KilA/APSES_HTH"/>
</dbReference>
<dbReference type="SMART" id="SM01252">
    <property type="entry name" value="KilA-N"/>
    <property type="match status" value="1"/>
</dbReference>
<accession>A0A4U1GI09</accession>
<organism evidence="2 3">
    <name type="scientific">Pedobacter hiemivivus</name>
    <dbReference type="NCBI Taxonomy" id="2530454"/>
    <lineage>
        <taxon>Bacteria</taxon>
        <taxon>Pseudomonadati</taxon>
        <taxon>Bacteroidota</taxon>
        <taxon>Sphingobacteriia</taxon>
        <taxon>Sphingobacteriales</taxon>
        <taxon>Sphingobacteriaceae</taxon>
        <taxon>Pedobacter</taxon>
    </lineage>
</organism>
<dbReference type="Proteomes" id="UP000309594">
    <property type="component" value="Unassembled WGS sequence"/>
</dbReference>
<feature type="domain" description="KilA/APSES-type HTH DNA-binding" evidence="1">
    <location>
        <begin position="13"/>
        <end position="118"/>
    </location>
</feature>
<evidence type="ECO:0000313" key="2">
    <source>
        <dbReference type="EMBL" id="TKC63708.1"/>
    </source>
</evidence>
<proteinExistence type="predicted"/>
<reference evidence="2 3" key="1">
    <citation type="submission" date="2019-04" db="EMBL/GenBank/DDBJ databases">
        <title>Pedobacter sp. RP-1-16 sp. nov., isolated from Arctic soil.</title>
        <authorList>
            <person name="Dahal R.H."/>
            <person name="Kim D.-U."/>
        </authorList>
    </citation>
    <scope>NUCLEOTIDE SEQUENCE [LARGE SCALE GENOMIC DNA]</scope>
    <source>
        <strain evidence="2 3">RP-1-16</strain>
    </source>
</reference>
<dbReference type="AlphaFoldDB" id="A0A4U1GI09"/>
<comment type="caution">
    <text evidence="2">The sequence shown here is derived from an EMBL/GenBank/DDBJ whole genome shotgun (WGS) entry which is preliminary data.</text>
</comment>
<evidence type="ECO:0000313" key="3">
    <source>
        <dbReference type="Proteomes" id="UP000309594"/>
    </source>
</evidence>
<name>A0A4U1GI09_9SPHI</name>
<dbReference type="RefSeq" id="WP_136879345.1">
    <property type="nucleotide sequence ID" value="NZ_SWDX01000002.1"/>
</dbReference>
<protein>
    <recommendedName>
        <fullName evidence="1">KilA/APSES-type HTH DNA-binding domain-containing protein</fullName>
    </recommendedName>
</protein>
<sequence length="136" mass="15694">MVAKKQITVQGIEISIFQQNNADYISLTGIALYKDKERTDYIIQNWLRNRSTIDFVGLWEVLHNPHFNSIEFDGIKNLSGTNSFSLTPKSWIETTNAIGLNAKYKIQFIRICDASSVLTVNKKDQIQYFQIHSHLQ</sequence>